<feature type="region of interest" description="Disordered" evidence="1">
    <location>
        <begin position="271"/>
        <end position="344"/>
    </location>
</feature>
<sequence length="787" mass="88329">MASSSHYGYSSSSRYFEAFQPEQDHRHLYASLAPWHGLQGVQPAAVLASDLLQPSLQRQHPARSYHQSGPVIYSNQQLPQAVWRPASNYHAAWSGPLDPAPFASRATVYQDDRTVGSSVPHFYRQQHTSNNSVSALHEATSSLKAVELADNPCMVRPDAPPCPPTTLKGAPVAHILNDPLPPPLQPQSQHLATQYSMPWPTETVTAVADVDQSVATIGSYATASSPDTVSGSPWSEIHELGSASASPPYVLHEVDSDWTLVQRPTKARNLGYADRNPYMAPLTATPGPSTTRRTSAVQRRRRAPRTKLATVPSAYTRRQQKSGNSIAIRKGGLSPEGRANAHHQRTSRSTCVRCKFYKRGCTDVDGPCLPCRAALPNSRTWHQPCIRGFLADASLDRCCHGRFDQNEVEYRKYSFIQGAHLSAMHIVWNLPGYGPVPGRHALQIWVQEYLPDNDSDYSEWTDQKGQIIHVRHPPFAIPDVDVLQESLREYLERSLPDPCQWTTTRNPHDKLAIHVYEEFWRLWNRFRSEAIIAPPAPRSSKALSSGDVAELYGNVLALVKLSLVRQGYGTIVSDNVPEFGEQDFRRLGRSPYEAYNRNGRERMLSAVISHQFDVAVRKLSQELEKKITKAVTNMVMFKSPHTQVHRWYELMILLFILSNNLQFLRGSAEDYIASKEGTHLQNRTNKRVGKQIEDWDFAHQMYLAHWDAALRNYRPFIIARENPGELRVNGGFPDMEAFNSFMRMVAIVDRLGPDRFAPPPGPRPDVGRVPYSLSSDYVSRVLQAAGA</sequence>
<reference evidence="2" key="1">
    <citation type="journal article" date="2020" name="Stud. Mycol.">
        <title>101 Dothideomycetes genomes: a test case for predicting lifestyles and emergence of pathogens.</title>
        <authorList>
            <person name="Haridas S."/>
            <person name="Albert R."/>
            <person name="Binder M."/>
            <person name="Bloem J."/>
            <person name="Labutti K."/>
            <person name="Salamov A."/>
            <person name="Andreopoulos B."/>
            <person name="Baker S."/>
            <person name="Barry K."/>
            <person name="Bills G."/>
            <person name="Bluhm B."/>
            <person name="Cannon C."/>
            <person name="Castanera R."/>
            <person name="Culley D."/>
            <person name="Daum C."/>
            <person name="Ezra D."/>
            <person name="Gonzalez J."/>
            <person name="Henrissat B."/>
            <person name="Kuo A."/>
            <person name="Liang C."/>
            <person name="Lipzen A."/>
            <person name="Lutzoni F."/>
            <person name="Magnuson J."/>
            <person name="Mondo S."/>
            <person name="Nolan M."/>
            <person name="Ohm R."/>
            <person name="Pangilinan J."/>
            <person name="Park H.-J."/>
            <person name="Ramirez L."/>
            <person name="Alfaro M."/>
            <person name="Sun H."/>
            <person name="Tritt A."/>
            <person name="Yoshinaga Y."/>
            <person name="Zwiers L.-H."/>
            <person name="Turgeon B."/>
            <person name="Goodwin S."/>
            <person name="Spatafora J."/>
            <person name="Crous P."/>
            <person name="Grigoriev I."/>
        </authorList>
    </citation>
    <scope>NUCLEOTIDE SEQUENCE</scope>
    <source>
        <strain evidence="2">CBS 122681</strain>
    </source>
</reference>
<name>A0A6A6T7N1_9PLEO</name>
<dbReference type="PANTHER" id="PTHR35392">
    <property type="entry name" value="ZN(II)2CYS6 TRANSCRIPTION FACTOR (EUROFUNG)-RELATED-RELATED"/>
    <property type="match status" value="1"/>
</dbReference>
<evidence type="ECO:0000313" key="3">
    <source>
        <dbReference type="Proteomes" id="UP000799324"/>
    </source>
</evidence>
<dbReference type="AlphaFoldDB" id="A0A6A6T7N1"/>
<protein>
    <submittedName>
        <fullName evidence="2">Uncharacterized protein</fullName>
    </submittedName>
</protein>
<evidence type="ECO:0000256" key="1">
    <source>
        <dbReference type="SAM" id="MobiDB-lite"/>
    </source>
</evidence>
<organism evidence="2 3">
    <name type="scientific">Lophiostoma macrostomum CBS 122681</name>
    <dbReference type="NCBI Taxonomy" id="1314788"/>
    <lineage>
        <taxon>Eukaryota</taxon>
        <taxon>Fungi</taxon>
        <taxon>Dikarya</taxon>
        <taxon>Ascomycota</taxon>
        <taxon>Pezizomycotina</taxon>
        <taxon>Dothideomycetes</taxon>
        <taxon>Pleosporomycetidae</taxon>
        <taxon>Pleosporales</taxon>
        <taxon>Lophiostomataceae</taxon>
        <taxon>Lophiostoma</taxon>
    </lineage>
</organism>
<keyword evidence="3" id="KW-1185">Reference proteome</keyword>
<evidence type="ECO:0000313" key="2">
    <source>
        <dbReference type="EMBL" id="KAF2655317.1"/>
    </source>
</evidence>
<dbReference type="EMBL" id="MU004351">
    <property type="protein sequence ID" value="KAF2655317.1"/>
    <property type="molecule type" value="Genomic_DNA"/>
</dbReference>
<proteinExistence type="predicted"/>
<accession>A0A6A6T7N1</accession>
<dbReference type="Proteomes" id="UP000799324">
    <property type="component" value="Unassembled WGS sequence"/>
</dbReference>
<gene>
    <name evidence="2" type="ORF">K491DRAFT_778874</name>
</gene>
<dbReference type="OrthoDB" id="5362630at2759"/>
<dbReference type="InterPro" id="IPR052973">
    <property type="entry name" value="Fungal_sec-metab_reg_TF"/>
</dbReference>